<keyword evidence="2" id="KW-0472">Membrane</keyword>
<sequence length="384" mass="40623">MSRLKVSLLAIGGFLGIIALVVVIKGVQINHLVNMPQDEPVTTVTAAPVLNDSWQSHLAAIGSLAPVEGVTVAAELGGKITRIAFDAGSTVKAGDVLVQLDTATEEAQLRAAEAAVELAKINLDRSRELLAKSTISKAEFDTNDAQFKQASAQADNIRAVIAKKTIRAPFAGRLGIRLVNLGQILNPGDAIVPLQSLDPIFVDFSLPQQRLGQVAAAQPVRVVTDADAGAVFEGKITAINPEVDAATRNVRVQATLRNPDEQLRPGMFVNVTVLLPHTSKVVAVPATAVLYAPYGDSVFIIEDKKDEKTGEAVKGSDGKPVQILRKEVVRLGEQRGDFIAVTSGLKGGETVVTSGVFKLRDKIPVVVDNKLAPIAQLAPKPNDT</sequence>
<dbReference type="GO" id="GO:0015562">
    <property type="term" value="F:efflux transmembrane transporter activity"/>
    <property type="evidence" value="ECO:0007669"/>
    <property type="project" value="TreeGrafter"/>
</dbReference>
<evidence type="ECO:0000256" key="1">
    <source>
        <dbReference type="ARBA" id="ARBA00009477"/>
    </source>
</evidence>
<dbReference type="PANTHER" id="PTHR30469">
    <property type="entry name" value="MULTIDRUG RESISTANCE PROTEIN MDTA"/>
    <property type="match status" value="1"/>
</dbReference>
<dbReference type="Pfam" id="PF25876">
    <property type="entry name" value="HH_MFP_RND"/>
    <property type="match status" value="1"/>
</dbReference>
<dbReference type="STRING" id="1184151.AW736_21490"/>
<evidence type="ECO:0000259" key="5">
    <source>
        <dbReference type="Pfam" id="PF25954"/>
    </source>
</evidence>
<comment type="caution">
    <text evidence="6">The sequence shown here is derived from an EMBL/GenBank/DDBJ whole genome shotgun (WGS) entry which is preliminary data.</text>
</comment>
<reference evidence="6 7" key="1">
    <citation type="submission" date="2016-01" db="EMBL/GenBank/DDBJ databases">
        <title>High potential of lignocellulose degradation of a new Verrucomicrobia species.</title>
        <authorList>
            <person name="Wang Y."/>
            <person name="Shi Y."/>
            <person name="Qiu Z."/>
            <person name="Liu S."/>
            <person name="Yang H."/>
        </authorList>
    </citation>
    <scope>NUCLEOTIDE SEQUENCE [LARGE SCALE GENOMIC DNA]</scope>
    <source>
        <strain evidence="6 7">TSB47</strain>
    </source>
</reference>
<evidence type="ECO:0000259" key="3">
    <source>
        <dbReference type="Pfam" id="PF25876"/>
    </source>
</evidence>
<dbReference type="GO" id="GO:1990281">
    <property type="term" value="C:efflux pump complex"/>
    <property type="evidence" value="ECO:0007669"/>
    <property type="project" value="TreeGrafter"/>
</dbReference>
<evidence type="ECO:0000259" key="4">
    <source>
        <dbReference type="Pfam" id="PF25917"/>
    </source>
</evidence>
<dbReference type="Gene3D" id="2.40.30.170">
    <property type="match status" value="1"/>
</dbReference>
<dbReference type="InterPro" id="IPR058792">
    <property type="entry name" value="Beta-barrel_RND_2"/>
</dbReference>
<gene>
    <name evidence="6" type="ORF">AW736_21490</name>
</gene>
<feature type="domain" description="Multidrug resistance protein MdtA-like barrel-sandwich hybrid" evidence="4">
    <location>
        <begin position="70"/>
        <end position="189"/>
    </location>
</feature>
<dbReference type="OrthoDB" id="9800613at2"/>
<dbReference type="InterPro" id="IPR058625">
    <property type="entry name" value="MdtA-like_BSH"/>
</dbReference>
<keyword evidence="7" id="KW-1185">Reference proteome</keyword>
<dbReference type="FunFam" id="2.40.30.170:FF:000010">
    <property type="entry name" value="Efflux RND transporter periplasmic adaptor subunit"/>
    <property type="match status" value="1"/>
</dbReference>
<dbReference type="Pfam" id="PF25917">
    <property type="entry name" value="BSH_RND"/>
    <property type="match status" value="1"/>
</dbReference>
<evidence type="ECO:0000256" key="2">
    <source>
        <dbReference type="SAM" id="Phobius"/>
    </source>
</evidence>
<dbReference type="Pfam" id="PF25954">
    <property type="entry name" value="Beta-barrel_RND_2"/>
    <property type="match status" value="1"/>
</dbReference>
<feature type="domain" description="Multidrug resistance protein MdtA-like alpha-helical hairpin" evidence="3">
    <location>
        <begin position="104"/>
        <end position="162"/>
    </location>
</feature>
<dbReference type="SUPFAM" id="SSF111369">
    <property type="entry name" value="HlyD-like secretion proteins"/>
    <property type="match status" value="1"/>
</dbReference>
<protein>
    <submittedName>
        <fullName evidence="6">Efflux transporter periplasmic adaptor subunit</fullName>
    </submittedName>
</protein>
<dbReference type="PANTHER" id="PTHR30469:SF11">
    <property type="entry name" value="BLL4320 PROTEIN"/>
    <property type="match status" value="1"/>
</dbReference>
<dbReference type="Proteomes" id="UP000078486">
    <property type="component" value="Unassembled WGS sequence"/>
</dbReference>
<comment type="similarity">
    <text evidence="1">Belongs to the membrane fusion protein (MFP) (TC 8.A.1) family.</text>
</comment>
<dbReference type="InterPro" id="IPR006143">
    <property type="entry name" value="RND_pump_MFP"/>
</dbReference>
<dbReference type="RefSeq" id="WP_068772325.1">
    <property type="nucleotide sequence ID" value="NZ_CP109796.1"/>
</dbReference>
<dbReference type="Gene3D" id="2.40.420.20">
    <property type="match status" value="1"/>
</dbReference>
<dbReference type="EMBL" id="LRRQ01000152">
    <property type="protein sequence ID" value="OAM87965.1"/>
    <property type="molecule type" value="Genomic_DNA"/>
</dbReference>
<dbReference type="Gene3D" id="1.10.287.470">
    <property type="entry name" value="Helix hairpin bin"/>
    <property type="match status" value="1"/>
</dbReference>
<dbReference type="InterPro" id="IPR058624">
    <property type="entry name" value="MdtA-like_HH"/>
</dbReference>
<dbReference type="AlphaFoldDB" id="A0A178IFQ0"/>
<evidence type="ECO:0000313" key="7">
    <source>
        <dbReference type="Proteomes" id="UP000078486"/>
    </source>
</evidence>
<accession>A0A178IFQ0</accession>
<evidence type="ECO:0000313" key="6">
    <source>
        <dbReference type="EMBL" id="OAM87965.1"/>
    </source>
</evidence>
<keyword evidence="2" id="KW-0812">Transmembrane</keyword>
<keyword evidence="2" id="KW-1133">Transmembrane helix</keyword>
<organism evidence="6 7">
    <name type="scientific">Termitidicoccus mucosus</name>
    <dbReference type="NCBI Taxonomy" id="1184151"/>
    <lineage>
        <taxon>Bacteria</taxon>
        <taxon>Pseudomonadati</taxon>
        <taxon>Verrucomicrobiota</taxon>
        <taxon>Opitutia</taxon>
        <taxon>Opitutales</taxon>
        <taxon>Opitutaceae</taxon>
        <taxon>Termitidicoccus</taxon>
    </lineage>
</organism>
<feature type="domain" description="CusB-like beta-barrel" evidence="5">
    <location>
        <begin position="201"/>
        <end position="273"/>
    </location>
</feature>
<feature type="transmembrane region" description="Helical" evidence="2">
    <location>
        <begin position="6"/>
        <end position="27"/>
    </location>
</feature>
<proteinExistence type="inferred from homology"/>
<name>A0A178IFQ0_9BACT</name>
<dbReference type="NCBIfam" id="TIGR01730">
    <property type="entry name" value="RND_mfp"/>
    <property type="match status" value="1"/>
</dbReference>
<dbReference type="Gene3D" id="2.40.50.100">
    <property type="match status" value="1"/>
</dbReference>